<dbReference type="KEGG" id="ehx:EMIHUDRAFT_441941"/>
<dbReference type="GO" id="GO:0016020">
    <property type="term" value="C:membrane"/>
    <property type="evidence" value="ECO:0007669"/>
    <property type="project" value="TreeGrafter"/>
</dbReference>
<dbReference type="Pfam" id="PF04969">
    <property type="entry name" value="CS"/>
    <property type="match status" value="1"/>
</dbReference>
<dbReference type="Gene3D" id="2.160.20.70">
    <property type="match status" value="1"/>
</dbReference>
<dbReference type="InterPro" id="IPR007052">
    <property type="entry name" value="CS_dom"/>
</dbReference>
<sequence length="533" mass="56847">MLHIPGQYSGGETAEYRWTQTKAELEVRVPLPAGLADGSVTCEILPRSFAVRAGEEAVAVGGELAAVVVVDDSLWSVERDGSRAEAVLSLRKAVAELWPRLLASDAEEAAEPRLLDGLERKAPTDKNELLRQAKERAKGALDGPSKAVQHVVEGRSGERIALNASGLPPLPVITLRKCTECEVVLGEGVAAVKLLVEGCVNTTVAVNGKVLTETIELWQCEGVAVKIASAMRTVQLDACSGVKLQYARAADFDRCLTAGVFDLALSFADAPSLDGEVDLGTLRAQMPDKGLSAETDQFISRHVEGALLTELIVRLSNDFPTTEREVADFAAKTRMKSDKIDEVVQGMLGSSLGRELSGAERQQMVEMVKSQSEAAAKAQHTAEGTAAGRHLARVEFKKAAGNEAFKAGEYQQAAVAYTEALSLAASGPEDCGEGGTVDPAIASATRCNRAACFLKLGRYAQAREDAEAAAALQPSYAKAHFRLALALQAEEKFPEAVAAFNKALQLEPKNKEAAAGLRMAEVQATRQRRQQQQ</sequence>
<proteinExistence type="predicted"/>
<dbReference type="PANTHER" id="PTHR45831:SF2">
    <property type="entry name" value="LD24721P"/>
    <property type="match status" value="1"/>
</dbReference>
<dbReference type="GO" id="GO:0006620">
    <property type="term" value="P:post-translational protein targeting to endoplasmic reticulum membrane"/>
    <property type="evidence" value="ECO:0007669"/>
    <property type="project" value="TreeGrafter"/>
</dbReference>
<dbReference type="EnsemblProtists" id="EOD32513">
    <property type="protein sequence ID" value="EOD32513"/>
    <property type="gene ID" value="EMIHUDRAFT_441941"/>
</dbReference>
<reference evidence="6" key="1">
    <citation type="journal article" date="2013" name="Nature">
        <title>Pan genome of the phytoplankton Emiliania underpins its global distribution.</title>
        <authorList>
            <person name="Read B.A."/>
            <person name="Kegel J."/>
            <person name="Klute M.J."/>
            <person name="Kuo A."/>
            <person name="Lefebvre S.C."/>
            <person name="Maumus F."/>
            <person name="Mayer C."/>
            <person name="Miller J."/>
            <person name="Monier A."/>
            <person name="Salamov A."/>
            <person name="Young J."/>
            <person name="Aguilar M."/>
            <person name="Claverie J.M."/>
            <person name="Frickenhaus S."/>
            <person name="Gonzalez K."/>
            <person name="Herman E.K."/>
            <person name="Lin Y.C."/>
            <person name="Napier J."/>
            <person name="Ogata H."/>
            <person name="Sarno A.F."/>
            <person name="Shmutz J."/>
            <person name="Schroeder D."/>
            <person name="de Vargas C."/>
            <person name="Verret F."/>
            <person name="von Dassow P."/>
            <person name="Valentin K."/>
            <person name="Van de Peer Y."/>
            <person name="Wheeler G."/>
            <person name="Dacks J.B."/>
            <person name="Delwiche C.F."/>
            <person name="Dyhrman S.T."/>
            <person name="Glockner G."/>
            <person name="John U."/>
            <person name="Richards T."/>
            <person name="Worden A.Z."/>
            <person name="Zhang X."/>
            <person name="Grigoriev I.V."/>
            <person name="Allen A.E."/>
            <person name="Bidle K."/>
            <person name="Borodovsky M."/>
            <person name="Bowler C."/>
            <person name="Brownlee C."/>
            <person name="Cock J.M."/>
            <person name="Elias M."/>
            <person name="Gladyshev V.N."/>
            <person name="Groth M."/>
            <person name="Guda C."/>
            <person name="Hadaegh A."/>
            <person name="Iglesias-Rodriguez M.D."/>
            <person name="Jenkins J."/>
            <person name="Jones B.M."/>
            <person name="Lawson T."/>
            <person name="Leese F."/>
            <person name="Lindquist E."/>
            <person name="Lobanov A."/>
            <person name="Lomsadze A."/>
            <person name="Malik S.B."/>
            <person name="Marsh M.E."/>
            <person name="Mackinder L."/>
            <person name="Mock T."/>
            <person name="Mueller-Roeber B."/>
            <person name="Pagarete A."/>
            <person name="Parker M."/>
            <person name="Probert I."/>
            <person name="Quesneville H."/>
            <person name="Raines C."/>
            <person name="Rensing S.A."/>
            <person name="Riano-Pachon D.M."/>
            <person name="Richier S."/>
            <person name="Rokitta S."/>
            <person name="Shiraiwa Y."/>
            <person name="Soanes D.M."/>
            <person name="van der Giezen M."/>
            <person name="Wahlund T.M."/>
            <person name="Williams B."/>
            <person name="Wilson W."/>
            <person name="Wolfe G."/>
            <person name="Wurch L.L."/>
        </authorList>
    </citation>
    <scope>NUCLEOTIDE SEQUENCE</scope>
</reference>
<dbReference type="HOGENOM" id="CLU_511368_0_0_1"/>
<feature type="domain" description="CS" evidence="4">
    <location>
        <begin position="11"/>
        <end position="102"/>
    </location>
</feature>
<evidence type="ECO:0000256" key="3">
    <source>
        <dbReference type="PROSITE-ProRule" id="PRU00339"/>
    </source>
</evidence>
<dbReference type="InterPro" id="IPR011990">
    <property type="entry name" value="TPR-like_helical_dom_sf"/>
</dbReference>
<dbReference type="PROSITE" id="PS51203">
    <property type="entry name" value="CS"/>
    <property type="match status" value="1"/>
</dbReference>
<dbReference type="GO" id="GO:0072380">
    <property type="term" value="C:TRC complex"/>
    <property type="evidence" value="ECO:0007669"/>
    <property type="project" value="TreeGrafter"/>
</dbReference>
<name>A0A0D3K9S8_EMIH1</name>
<dbReference type="PROSITE" id="PS50293">
    <property type="entry name" value="TPR_REGION"/>
    <property type="match status" value="1"/>
</dbReference>
<dbReference type="SUPFAM" id="SSF48452">
    <property type="entry name" value="TPR-like"/>
    <property type="match status" value="1"/>
</dbReference>
<dbReference type="InterPro" id="IPR019734">
    <property type="entry name" value="TPR_rpt"/>
</dbReference>
<keyword evidence="6" id="KW-1185">Reference proteome</keyword>
<protein>
    <recommendedName>
        <fullName evidence="4">CS domain-containing protein</fullName>
    </recommendedName>
</protein>
<dbReference type="Pfam" id="PF00515">
    <property type="entry name" value="TPR_1"/>
    <property type="match status" value="1"/>
</dbReference>
<evidence type="ECO:0000313" key="6">
    <source>
        <dbReference type="Proteomes" id="UP000013827"/>
    </source>
</evidence>
<keyword evidence="1" id="KW-0677">Repeat</keyword>
<dbReference type="Proteomes" id="UP000013827">
    <property type="component" value="Unassembled WGS sequence"/>
</dbReference>
<evidence type="ECO:0000313" key="5">
    <source>
        <dbReference type="EnsemblProtists" id="EOD32513"/>
    </source>
</evidence>
<dbReference type="Gene3D" id="1.25.40.10">
    <property type="entry name" value="Tetratricopeptide repeat domain"/>
    <property type="match status" value="1"/>
</dbReference>
<dbReference type="eggNOG" id="KOG2265">
    <property type="taxonomic scope" value="Eukaryota"/>
</dbReference>
<dbReference type="STRING" id="2903.R1DAR7"/>
<dbReference type="GeneID" id="17277786"/>
<accession>A0A0D3K9S8</accession>
<dbReference type="PaxDb" id="2903-EOD32513"/>
<dbReference type="Gene3D" id="2.60.40.790">
    <property type="match status" value="1"/>
</dbReference>
<evidence type="ECO:0000256" key="2">
    <source>
        <dbReference type="ARBA" id="ARBA00022803"/>
    </source>
</evidence>
<organism evidence="5 6">
    <name type="scientific">Emiliania huxleyi (strain CCMP1516)</name>
    <dbReference type="NCBI Taxonomy" id="280463"/>
    <lineage>
        <taxon>Eukaryota</taxon>
        <taxon>Haptista</taxon>
        <taxon>Haptophyta</taxon>
        <taxon>Prymnesiophyceae</taxon>
        <taxon>Isochrysidales</taxon>
        <taxon>Noelaerhabdaceae</taxon>
        <taxon>Emiliania</taxon>
    </lineage>
</organism>
<dbReference type="eggNOG" id="KOG0553">
    <property type="taxonomic scope" value="Eukaryota"/>
</dbReference>
<evidence type="ECO:0000259" key="4">
    <source>
        <dbReference type="PROSITE" id="PS51203"/>
    </source>
</evidence>
<dbReference type="GO" id="GO:0060090">
    <property type="term" value="F:molecular adaptor activity"/>
    <property type="evidence" value="ECO:0007669"/>
    <property type="project" value="TreeGrafter"/>
</dbReference>
<feature type="repeat" description="TPR" evidence="3">
    <location>
        <begin position="477"/>
        <end position="510"/>
    </location>
</feature>
<dbReference type="SMART" id="SM00028">
    <property type="entry name" value="TPR"/>
    <property type="match status" value="3"/>
</dbReference>
<dbReference type="InterPro" id="IPR008978">
    <property type="entry name" value="HSP20-like_chaperone"/>
</dbReference>
<evidence type="ECO:0000256" key="1">
    <source>
        <dbReference type="ARBA" id="ARBA00022737"/>
    </source>
</evidence>
<dbReference type="OMA" id="CTECEVV"/>
<dbReference type="SUPFAM" id="SSF49764">
    <property type="entry name" value="HSP20-like chaperones"/>
    <property type="match status" value="1"/>
</dbReference>
<dbReference type="CDD" id="cd06467">
    <property type="entry name" value="p23_NUDC_like"/>
    <property type="match status" value="1"/>
</dbReference>
<dbReference type="AlphaFoldDB" id="A0A0D3K9S8"/>
<dbReference type="RefSeq" id="XP_005784942.1">
    <property type="nucleotide sequence ID" value="XM_005784885.1"/>
</dbReference>
<dbReference type="InterPro" id="IPR016098">
    <property type="entry name" value="CAP/MinC_C"/>
</dbReference>
<keyword evidence="2 3" id="KW-0802">TPR repeat</keyword>
<dbReference type="InterPro" id="IPR047150">
    <property type="entry name" value="SGT"/>
</dbReference>
<dbReference type="PANTHER" id="PTHR45831">
    <property type="entry name" value="LD24721P"/>
    <property type="match status" value="1"/>
</dbReference>
<dbReference type="PROSITE" id="PS50005">
    <property type="entry name" value="TPR"/>
    <property type="match status" value="1"/>
</dbReference>
<reference evidence="5" key="2">
    <citation type="submission" date="2024-10" db="UniProtKB">
        <authorList>
            <consortium name="EnsemblProtists"/>
        </authorList>
    </citation>
    <scope>IDENTIFICATION</scope>
</reference>